<name>A0ABQ9G9J9_9NEOP</name>
<gene>
    <name evidence="1" type="ORF">PR048_030637</name>
</gene>
<protein>
    <recommendedName>
        <fullName evidence="3">HTH psq-type domain-containing protein</fullName>
    </recommendedName>
</protein>
<dbReference type="EMBL" id="JARBHB010000014">
    <property type="protein sequence ID" value="KAJ8869076.1"/>
    <property type="molecule type" value="Genomic_DNA"/>
</dbReference>
<keyword evidence="2" id="KW-1185">Reference proteome</keyword>
<accession>A0ABQ9G9J9</accession>
<evidence type="ECO:0000313" key="2">
    <source>
        <dbReference type="Proteomes" id="UP001159363"/>
    </source>
</evidence>
<proteinExistence type="predicted"/>
<sequence length="106" mass="12038">MEDVKHHHDETLNSGTRDSCKLAVWQNSKLPSSGRAKVAEDKVETIRATFLQSPRKSTCRASRELQIPHTTIHKCYTNAYKVQIVQALKAQTNQAVCGSQWICWLE</sequence>
<evidence type="ECO:0000313" key="1">
    <source>
        <dbReference type="EMBL" id="KAJ8869076.1"/>
    </source>
</evidence>
<dbReference type="Proteomes" id="UP001159363">
    <property type="component" value="Chromosome 13"/>
</dbReference>
<evidence type="ECO:0008006" key="3">
    <source>
        <dbReference type="Google" id="ProtNLM"/>
    </source>
</evidence>
<reference evidence="1 2" key="1">
    <citation type="submission" date="2023-02" db="EMBL/GenBank/DDBJ databases">
        <title>LHISI_Scaffold_Assembly.</title>
        <authorList>
            <person name="Stuart O.P."/>
            <person name="Cleave R."/>
            <person name="Magrath M.J.L."/>
            <person name="Mikheyev A.S."/>
        </authorList>
    </citation>
    <scope>NUCLEOTIDE SEQUENCE [LARGE SCALE GENOMIC DNA]</scope>
    <source>
        <strain evidence="1">Daus_M_001</strain>
        <tissue evidence="1">Leg muscle</tissue>
    </source>
</reference>
<organism evidence="1 2">
    <name type="scientific">Dryococelus australis</name>
    <dbReference type="NCBI Taxonomy" id="614101"/>
    <lineage>
        <taxon>Eukaryota</taxon>
        <taxon>Metazoa</taxon>
        <taxon>Ecdysozoa</taxon>
        <taxon>Arthropoda</taxon>
        <taxon>Hexapoda</taxon>
        <taxon>Insecta</taxon>
        <taxon>Pterygota</taxon>
        <taxon>Neoptera</taxon>
        <taxon>Polyneoptera</taxon>
        <taxon>Phasmatodea</taxon>
        <taxon>Verophasmatodea</taxon>
        <taxon>Anareolatae</taxon>
        <taxon>Phasmatidae</taxon>
        <taxon>Eurycanthinae</taxon>
        <taxon>Dryococelus</taxon>
    </lineage>
</organism>
<comment type="caution">
    <text evidence="1">The sequence shown here is derived from an EMBL/GenBank/DDBJ whole genome shotgun (WGS) entry which is preliminary data.</text>
</comment>